<dbReference type="PANTHER" id="PTHR36617:SF16">
    <property type="entry name" value="OS04G0516500 PROTEIN"/>
    <property type="match status" value="1"/>
</dbReference>
<sequence length="426" mass="49221">MGRVENVEELTLEFGCKLSALPSSYLGLPLDAHFKDEGQIEVGANPKGFSLGRWGPLEMEALWRQVICGKYGEEEGEWRSYEVRGSFGVGLWKAIRREWDVMGNNMVFSVGNGRRVRFWKDKWCGDDSLCIVFPSLFAITLSKEAWVKDVWSHSGGGVWDPYFSKRLNHWEVSDVERFLQRLQRRRVYSDVEDHLRGWPLANRCYLCLSKEESIDHILLHSLKKGGDSGLSLWRDLIMNPKQWRDNRQDKLNGSVKPKFPDFKRKDDGVPLWLDSAPEWVSSKLEGLEFDNQTHKTKYLKRNTGDESWKNLVENPDKWWDNRSSKTKEKAPDFKHKDTGEALWLSSSPAWELHLTAIFKATESFQMPYASFNQKGSILALSFDHHSDARDMGDDKLFQNVYIGSEPEQPRFYFAPASTLQVNGIGR</sequence>
<dbReference type="Proteomes" id="UP000288805">
    <property type="component" value="Unassembled WGS sequence"/>
</dbReference>
<dbReference type="AlphaFoldDB" id="A0A438GWY3"/>
<dbReference type="PANTHER" id="PTHR36617">
    <property type="entry name" value="PROTEIN, PUTATIVE-RELATED"/>
    <property type="match status" value="1"/>
</dbReference>
<proteinExistence type="predicted"/>
<reference evidence="1 2" key="1">
    <citation type="journal article" date="2018" name="PLoS Genet.">
        <title>Population sequencing reveals clonal diversity and ancestral inbreeding in the grapevine cultivar Chardonnay.</title>
        <authorList>
            <person name="Roach M.J."/>
            <person name="Johnson D.L."/>
            <person name="Bohlmann J."/>
            <person name="van Vuuren H.J."/>
            <person name="Jones S.J."/>
            <person name="Pretorius I.S."/>
            <person name="Schmidt S.A."/>
            <person name="Borneman A.R."/>
        </authorList>
    </citation>
    <scope>NUCLEOTIDE SEQUENCE [LARGE SCALE GENOMIC DNA]</scope>
    <source>
        <strain evidence="2">cv. Chardonnay</strain>
        <tissue evidence="1">Leaf</tissue>
    </source>
</reference>
<organism evidence="1 2">
    <name type="scientific">Vitis vinifera</name>
    <name type="common">Grape</name>
    <dbReference type="NCBI Taxonomy" id="29760"/>
    <lineage>
        <taxon>Eukaryota</taxon>
        <taxon>Viridiplantae</taxon>
        <taxon>Streptophyta</taxon>
        <taxon>Embryophyta</taxon>
        <taxon>Tracheophyta</taxon>
        <taxon>Spermatophyta</taxon>
        <taxon>Magnoliopsida</taxon>
        <taxon>eudicotyledons</taxon>
        <taxon>Gunneridae</taxon>
        <taxon>Pentapetalae</taxon>
        <taxon>rosids</taxon>
        <taxon>Vitales</taxon>
        <taxon>Vitaceae</taxon>
        <taxon>Viteae</taxon>
        <taxon>Vitis</taxon>
    </lineage>
</organism>
<dbReference type="EMBL" id="QGNW01000324">
    <property type="protein sequence ID" value="RVW76714.1"/>
    <property type="molecule type" value="Genomic_DNA"/>
</dbReference>
<comment type="caution">
    <text evidence="1">The sequence shown here is derived from an EMBL/GenBank/DDBJ whole genome shotgun (WGS) entry which is preliminary data.</text>
</comment>
<name>A0A438GWY3_VITVI</name>
<gene>
    <name evidence="1" type="primary">OSB2_0</name>
    <name evidence="1" type="ORF">CK203_047595</name>
</gene>
<evidence type="ECO:0000313" key="2">
    <source>
        <dbReference type="Proteomes" id="UP000288805"/>
    </source>
</evidence>
<evidence type="ECO:0000313" key="1">
    <source>
        <dbReference type="EMBL" id="RVW76714.1"/>
    </source>
</evidence>
<accession>A0A438GWY3</accession>
<protein>
    <submittedName>
        <fullName evidence="1">Protein OSB2, chloroplastic</fullName>
    </submittedName>
</protein>